<sequence>MCVCAIIAIIWLALSRVCSVSGTGCESARFSCRPFFTVILSSPPRPRVAPPAAAPCSAATGEGDVLDRRRGRRLAGGAVQYDPGARLPEPVGTGPV</sequence>
<proteinExistence type="predicted"/>
<evidence type="ECO:0000313" key="3">
    <source>
        <dbReference type="Proteomes" id="UP000823388"/>
    </source>
</evidence>
<keyword evidence="1" id="KW-0732">Signal</keyword>
<name>A0A8T0S8W6_PANVG</name>
<dbReference type="Proteomes" id="UP000823388">
    <property type="component" value="Chromosome 5K"/>
</dbReference>
<dbReference type="AlphaFoldDB" id="A0A8T0S8W6"/>
<organism evidence="2 3">
    <name type="scientific">Panicum virgatum</name>
    <name type="common">Blackwell switchgrass</name>
    <dbReference type="NCBI Taxonomy" id="38727"/>
    <lineage>
        <taxon>Eukaryota</taxon>
        <taxon>Viridiplantae</taxon>
        <taxon>Streptophyta</taxon>
        <taxon>Embryophyta</taxon>
        <taxon>Tracheophyta</taxon>
        <taxon>Spermatophyta</taxon>
        <taxon>Magnoliopsida</taxon>
        <taxon>Liliopsida</taxon>
        <taxon>Poales</taxon>
        <taxon>Poaceae</taxon>
        <taxon>PACMAD clade</taxon>
        <taxon>Panicoideae</taxon>
        <taxon>Panicodae</taxon>
        <taxon>Paniceae</taxon>
        <taxon>Panicinae</taxon>
        <taxon>Panicum</taxon>
        <taxon>Panicum sect. Hiantes</taxon>
    </lineage>
</organism>
<protein>
    <recommendedName>
        <fullName evidence="4">Secreted protein</fullName>
    </recommendedName>
</protein>
<accession>A0A8T0S8W6</accession>
<gene>
    <name evidence="2" type="ORF">PVAP13_5KG089522</name>
</gene>
<comment type="caution">
    <text evidence="2">The sequence shown here is derived from an EMBL/GenBank/DDBJ whole genome shotgun (WGS) entry which is preliminary data.</text>
</comment>
<evidence type="ECO:0008006" key="4">
    <source>
        <dbReference type="Google" id="ProtNLM"/>
    </source>
</evidence>
<evidence type="ECO:0000256" key="1">
    <source>
        <dbReference type="SAM" id="SignalP"/>
    </source>
</evidence>
<feature type="signal peptide" evidence="1">
    <location>
        <begin position="1"/>
        <end position="19"/>
    </location>
</feature>
<evidence type="ECO:0000313" key="2">
    <source>
        <dbReference type="EMBL" id="KAG2595592.1"/>
    </source>
</evidence>
<dbReference type="EMBL" id="CM029045">
    <property type="protein sequence ID" value="KAG2595592.1"/>
    <property type="molecule type" value="Genomic_DNA"/>
</dbReference>
<reference evidence="2" key="1">
    <citation type="submission" date="2020-05" db="EMBL/GenBank/DDBJ databases">
        <title>WGS assembly of Panicum virgatum.</title>
        <authorList>
            <person name="Lovell J.T."/>
            <person name="Jenkins J."/>
            <person name="Shu S."/>
            <person name="Juenger T.E."/>
            <person name="Schmutz J."/>
        </authorList>
    </citation>
    <scope>NUCLEOTIDE SEQUENCE</scope>
    <source>
        <strain evidence="2">AP13</strain>
    </source>
</reference>
<feature type="chain" id="PRO_5035933635" description="Secreted protein" evidence="1">
    <location>
        <begin position="20"/>
        <end position="96"/>
    </location>
</feature>
<keyword evidence="3" id="KW-1185">Reference proteome</keyword>